<dbReference type="Proteomes" id="UP000008914">
    <property type="component" value="Chromosome"/>
</dbReference>
<dbReference type="EMBL" id="CP002343">
    <property type="protein sequence ID" value="ADU47668.1"/>
    <property type="molecule type" value="Genomic_DNA"/>
</dbReference>
<evidence type="ECO:0000256" key="1">
    <source>
        <dbReference type="ARBA" id="ARBA00004429"/>
    </source>
</evidence>
<evidence type="ECO:0000256" key="2">
    <source>
        <dbReference type="ARBA" id="ARBA00007783"/>
    </source>
</evidence>
<reference evidence="10 11" key="1">
    <citation type="journal article" date="2010" name="Stand. Genomic Sci.">
        <title>Complete genome sequence of Intrasporangium calvum type strain (7 KIP).</title>
        <authorList>
            <person name="Del Rio T.G."/>
            <person name="Chertkov O."/>
            <person name="Yasawong M."/>
            <person name="Lucas S."/>
            <person name="Deshpande S."/>
            <person name="Cheng J.F."/>
            <person name="Detter C."/>
            <person name="Tapia R."/>
            <person name="Han C."/>
            <person name="Goodwin L."/>
            <person name="Pitluck S."/>
            <person name="Liolios K."/>
            <person name="Ivanova N."/>
            <person name="Mavromatis K."/>
            <person name="Pati A."/>
            <person name="Chen A."/>
            <person name="Palaniappan K."/>
            <person name="Land M."/>
            <person name="Hauser L."/>
            <person name="Chang Y.J."/>
            <person name="Jeffries C.D."/>
            <person name="Rohde M."/>
            <person name="Pukall R."/>
            <person name="Sikorski J."/>
            <person name="Goker M."/>
            <person name="Woyke T."/>
            <person name="Bristow J."/>
            <person name="Eisen J.A."/>
            <person name="Markowitz V."/>
            <person name="Hugenholtz P."/>
            <person name="Kyrpides N.C."/>
            <person name="Klenk H.P."/>
            <person name="Lapidus A."/>
        </authorList>
    </citation>
    <scope>NUCLEOTIDE SEQUENCE [LARGE SCALE GENOMIC DNA]</scope>
    <source>
        <strain evidence="11">ATCC 23552 / DSM 43043 / JCM 3097 / NBRC 12989 / 7 KIP</strain>
    </source>
</reference>
<name>E6SER1_INTC7</name>
<dbReference type="PANTHER" id="PTHR30413:SF8">
    <property type="entry name" value="TRANSPORT PERMEASE PROTEIN"/>
    <property type="match status" value="1"/>
</dbReference>
<evidence type="ECO:0000259" key="9">
    <source>
        <dbReference type="Pfam" id="PF01061"/>
    </source>
</evidence>
<dbReference type="GO" id="GO:0005886">
    <property type="term" value="C:plasma membrane"/>
    <property type="evidence" value="ECO:0007669"/>
    <property type="project" value="UniProtKB-SubCell"/>
</dbReference>
<organism evidence="10 11">
    <name type="scientific">Intrasporangium calvum (strain ATCC 23552 / DSM 43043 / JCM 3097 / NBRC 12989 / NCIMB 10167 / NRRL B-3866 / 7 KIP)</name>
    <dbReference type="NCBI Taxonomy" id="710696"/>
    <lineage>
        <taxon>Bacteria</taxon>
        <taxon>Bacillati</taxon>
        <taxon>Actinomycetota</taxon>
        <taxon>Actinomycetes</taxon>
        <taxon>Micrococcales</taxon>
        <taxon>Intrasporangiaceae</taxon>
        <taxon>Intrasporangium</taxon>
    </lineage>
</organism>
<feature type="transmembrane region" description="Helical" evidence="8">
    <location>
        <begin position="81"/>
        <end position="98"/>
    </location>
</feature>
<keyword evidence="6 8" id="KW-1133">Transmembrane helix</keyword>
<dbReference type="PANTHER" id="PTHR30413">
    <property type="entry name" value="INNER MEMBRANE TRANSPORT PERMEASE"/>
    <property type="match status" value="1"/>
</dbReference>
<feature type="transmembrane region" description="Helical" evidence="8">
    <location>
        <begin position="273"/>
        <end position="293"/>
    </location>
</feature>
<evidence type="ECO:0000256" key="8">
    <source>
        <dbReference type="SAM" id="Phobius"/>
    </source>
</evidence>
<dbReference type="InterPro" id="IPR013525">
    <property type="entry name" value="ABC2_TM"/>
</dbReference>
<dbReference type="Pfam" id="PF01061">
    <property type="entry name" value="ABC2_membrane"/>
    <property type="match status" value="1"/>
</dbReference>
<comment type="similarity">
    <text evidence="2">Belongs to the ABC-2 integral membrane protein family.</text>
</comment>
<dbReference type="RefSeq" id="WP_013491984.1">
    <property type="nucleotide sequence ID" value="NC_014830.1"/>
</dbReference>
<dbReference type="AlphaFoldDB" id="E6SER1"/>
<feature type="domain" description="ABC-2 type transporter transmembrane" evidence="9">
    <location>
        <begin position="71"/>
        <end position="262"/>
    </location>
</feature>
<evidence type="ECO:0000313" key="10">
    <source>
        <dbReference type="EMBL" id="ADU47668.1"/>
    </source>
</evidence>
<dbReference type="eggNOG" id="COG1682">
    <property type="taxonomic scope" value="Bacteria"/>
</dbReference>
<dbReference type="GO" id="GO:0140359">
    <property type="term" value="F:ABC-type transporter activity"/>
    <property type="evidence" value="ECO:0007669"/>
    <property type="project" value="InterPro"/>
</dbReference>
<evidence type="ECO:0000256" key="5">
    <source>
        <dbReference type="ARBA" id="ARBA00022692"/>
    </source>
</evidence>
<keyword evidence="4" id="KW-1003">Cell membrane</keyword>
<keyword evidence="11" id="KW-1185">Reference proteome</keyword>
<comment type="subcellular location">
    <subcellularLocation>
        <location evidence="1">Cell inner membrane</location>
        <topology evidence="1">Multi-pass membrane protein</topology>
    </subcellularLocation>
</comment>
<gene>
    <name evidence="10" type="ordered locus">Intca_1149</name>
</gene>
<feature type="transmembrane region" description="Helical" evidence="8">
    <location>
        <begin position="104"/>
        <end position="123"/>
    </location>
</feature>
<sequence>MARDSHRRQLRQSPLDELDVVNFERVDISRLSPVGVRPSLGRYVWGLHQRRHFIWADARAKAFSGNKDTLLGNLWLIGRPILDGFAYYVIFGLVLGTSRGVENFIGFLLVGVFMFSFTSRSLTGGAGVMNAGKNLIRAFSFPRAAIPIALLIRESLSMIPVIITMLLMITVIPPHAVITWRWALFPLVFLLLMMFNAGLIFYAARLTSAIPDVRHVLAFISRFWLYGSGVMFSMERFITHPTLLEIVQLNPAYCAIELSRELLVYGTTPDLKLWFTLGAWAVVTPALGFLYFWQAEEEYGRA</sequence>
<evidence type="ECO:0000256" key="4">
    <source>
        <dbReference type="ARBA" id="ARBA00022475"/>
    </source>
</evidence>
<proteinExistence type="inferred from homology"/>
<feature type="transmembrane region" description="Helical" evidence="8">
    <location>
        <begin position="184"/>
        <end position="204"/>
    </location>
</feature>
<keyword evidence="3" id="KW-0813">Transport</keyword>
<protein>
    <submittedName>
        <fullName evidence="10">ABC-2 type transporter</fullName>
    </submittedName>
</protein>
<accession>E6SER1</accession>
<dbReference type="GO" id="GO:0015920">
    <property type="term" value="P:lipopolysaccharide transport"/>
    <property type="evidence" value="ECO:0007669"/>
    <property type="project" value="TreeGrafter"/>
</dbReference>
<evidence type="ECO:0000256" key="6">
    <source>
        <dbReference type="ARBA" id="ARBA00022989"/>
    </source>
</evidence>
<dbReference type="HOGENOM" id="CLU_060703_4_0_11"/>
<keyword evidence="7 8" id="KW-0472">Membrane</keyword>
<feature type="transmembrane region" description="Helical" evidence="8">
    <location>
        <begin position="144"/>
        <end position="172"/>
    </location>
</feature>
<dbReference type="STRING" id="710696.Intca_1149"/>
<evidence type="ECO:0000313" key="11">
    <source>
        <dbReference type="Proteomes" id="UP000008914"/>
    </source>
</evidence>
<dbReference type="KEGG" id="ica:Intca_1149"/>
<evidence type="ECO:0000256" key="3">
    <source>
        <dbReference type="ARBA" id="ARBA00022448"/>
    </source>
</evidence>
<evidence type="ECO:0000256" key="7">
    <source>
        <dbReference type="ARBA" id="ARBA00023136"/>
    </source>
</evidence>
<keyword evidence="5 8" id="KW-0812">Transmembrane</keyword>
<feature type="transmembrane region" description="Helical" evidence="8">
    <location>
        <begin position="216"/>
        <end position="234"/>
    </location>
</feature>